<evidence type="ECO:0000313" key="4">
    <source>
        <dbReference type="Proteomes" id="UP000261811"/>
    </source>
</evidence>
<keyword evidence="4" id="KW-1185">Reference proteome</keyword>
<proteinExistence type="predicted"/>
<feature type="compositionally biased region" description="Gly residues" evidence="1">
    <location>
        <begin position="177"/>
        <end position="209"/>
    </location>
</feature>
<feature type="transmembrane region" description="Helical" evidence="2">
    <location>
        <begin position="115"/>
        <end position="135"/>
    </location>
</feature>
<evidence type="ECO:0000313" key="3">
    <source>
        <dbReference type="EMBL" id="RFU40553.1"/>
    </source>
</evidence>
<dbReference type="Proteomes" id="UP000261811">
    <property type="component" value="Unassembled WGS sequence"/>
</dbReference>
<comment type="caution">
    <text evidence="3">The sequence shown here is derived from an EMBL/GenBank/DDBJ whole genome shotgun (WGS) entry which is preliminary data.</text>
</comment>
<keyword evidence="2" id="KW-1133">Transmembrane helix</keyword>
<feature type="transmembrane region" description="Helical" evidence="2">
    <location>
        <begin position="9"/>
        <end position="29"/>
    </location>
</feature>
<reference evidence="3 4" key="1">
    <citation type="submission" date="2018-08" db="EMBL/GenBank/DDBJ databases">
        <title>Actinomadura jelena sp. nov., a novel Actinomycete isolated from soil in Chad.</title>
        <authorList>
            <person name="Shi L."/>
        </authorList>
    </citation>
    <scope>NUCLEOTIDE SEQUENCE [LARGE SCALE GENOMIC DNA]</scope>
    <source>
        <strain evidence="3 4">NEAU-G17</strain>
    </source>
</reference>
<feature type="non-terminal residue" evidence="3">
    <location>
        <position position="231"/>
    </location>
</feature>
<protein>
    <submittedName>
        <fullName evidence="3">Uncharacterized protein</fullName>
    </submittedName>
</protein>
<organism evidence="3 4">
    <name type="scientific">Actinomadura logoneensis</name>
    <dbReference type="NCBI Taxonomy" id="2293572"/>
    <lineage>
        <taxon>Bacteria</taxon>
        <taxon>Bacillati</taxon>
        <taxon>Actinomycetota</taxon>
        <taxon>Actinomycetes</taxon>
        <taxon>Streptosporangiales</taxon>
        <taxon>Thermomonosporaceae</taxon>
        <taxon>Actinomadura</taxon>
    </lineage>
</organism>
<keyword evidence="2" id="KW-0812">Transmembrane</keyword>
<name>A0A372JKJ2_9ACTN</name>
<sequence>MTNGARHGLGALIGLVATPVLLAWFGLLADREYEWRTRIMVRYITKGTGGQGLVLILLLVVTAVLLGALCMRRLSPLASLIPGVVLGVVNAVWLVDPYSVMKSIGGSGGRLWLMHFFDLLSTGLVLLAGGVLVAMSAAPGRWRGRDDAPVVRANEAFSMVGWPGGPEHPGPATPGHGMPGYGMPGPSGTPGSGTPGMPGPGATGAGAPGPGASPGPFGHPPAYPPAPPPQD</sequence>
<feature type="region of interest" description="Disordered" evidence="1">
    <location>
        <begin position="161"/>
        <end position="231"/>
    </location>
</feature>
<gene>
    <name evidence="3" type="ORF">DZF91_16435</name>
</gene>
<dbReference type="EMBL" id="QURH01000277">
    <property type="protein sequence ID" value="RFU40553.1"/>
    <property type="molecule type" value="Genomic_DNA"/>
</dbReference>
<accession>A0A372JKJ2</accession>
<feature type="transmembrane region" description="Helical" evidence="2">
    <location>
        <begin position="49"/>
        <end position="70"/>
    </location>
</feature>
<feature type="transmembrane region" description="Helical" evidence="2">
    <location>
        <begin position="77"/>
        <end position="95"/>
    </location>
</feature>
<keyword evidence="2" id="KW-0472">Membrane</keyword>
<dbReference type="AlphaFoldDB" id="A0A372JKJ2"/>
<evidence type="ECO:0000256" key="2">
    <source>
        <dbReference type="SAM" id="Phobius"/>
    </source>
</evidence>
<feature type="compositionally biased region" description="Pro residues" evidence="1">
    <location>
        <begin position="211"/>
        <end position="231"/>
    </location>
</feature>
<evidence type="ECO:0000256" key="1">
    <source>
        <dbReference type="SAM" id="MobiDB-lite"/>
    </source>
</evidence>